<dbReference type="EMBL" id="JAUIZM010000016">
    <property type="protein sequence ID" value="KAK1352540.1"/>
    <property type="molecule type" value="Genomic_DNA"/>
</dbReference>
<reference evidence="1" key="2">
    <citation type="submission" date="2023-05" db="EMBL/GenBank/DDBJ databases">
        <authorList>
            <person name="Schelkunov M.I."/>
        </authorList>
    </citation>
    <scope>NUCLEOTIDE SEQUENCE</scope>
    <source>
        <strain evidence="1">Hsosn_3</strain>
        <tissue evidence="1">Leaf</tissue>
    </source>
</reference>
<proteinExistence type="predicted"/>
<reference evidence="1" key="1">
    <citation type="submission" date="2023-02" db="EMBL/GenBank/DDBJ databases">
        <title>Genome of toxic invasive species Heracleum sosnowskyi carries increased number of genes despite the absence of recent whole-genome duplications.</title>
        <authorList>
            <person name="Schelkunov M."/>
            <person name="Shtratnikova V."/>
            <person name="Makarenko M."/>
            <person name="Klepikova A."/>
            <person name="Omelchenko D."/>
            <person name="Novikova G."/>
            <person name="Obukhova E."/>
            <person name="Bogdanov V."/>
            <person name="Penin A."/>
            <person name="Logacheva M."/>
        </authorList>
    </citation>
    <scope>NUCLEOTIDE SEQUENCE</scope>
    <source>
        <strain evidence="1">Hsosn_3</strain>
        <tissue evidence="1">Leaf</tissue>
    </source>
</reference>
<organism evidence="1 2">
    <name type="scientific">Heracleum sosnowskyi</name>
    <dbReference type="NCBI Taxonomy" id="360622"/>
    <lineage>
        <taxon>Eukaryota</taxon>
        <taxon>Viridiplantae</taxon>
        <taxon>Streptophyta</taxon>
        <taxon>Embryophyta</taxon>
        <taxon>Tracheophyta</taxon>
        <taxon>Spermatophyta</taxon>
        <taxon>Magnoliopsida</taxon>
        <taxon>eudicotyledons</taxon>
        <taxon>Gunneridae</taxon>
        <taxon>Pentapetalae</taxon>
        <taxon>asterids</taxon>
        <taxon>campanulids</taxon>
        <taxon>Apiales</taxon>
        <taxon>Apiaceae</taxon>
        <taxon>Apioideae</taxon>
        <taxon>apioid superclade</taxon>
        <taxon>Tordylieae</taxon>
        <taxon>Tordyliinae</taxon>
        <taxon>Heracleum</taxon>
    </lineage>
</organism>
<accession>A0AAD8GQV0</accession>
<evidence type="ECO:0000313" key="2">
    <source>
        <dbReference type="Proteomes" id="UP001237642"/>
    </source>
</evidence>
<gene>
    <name evidence="1" type="ORF">POM88_053237</name>
</gene>
<dbReference type="Proteomes" id="UP001237642">
    <property type="component" value="Unassembled WGS sequence"/>
</dbReference>
<keyword evidence="2" id="KW-1185">Reference proteome</keyword>
<comment type="caution">
    <text evidence="1">The sequence shown here is derived from an EMBL/GenBank/DDBJ whole genome shotgun (WGS) entry which is preliminary data.</text>
</comment>
<sequence length="264" mass="30587">MCHYAYYDTENCAHLVMVWKVDNFFKKMKFNNWKTFGNATDSLALGSEKMQMINLDDPLDSLQGAQKNLVKKTRGKPMKNDFDIVIVIVEVAPKGLVEPFTRRSRDNSRKDIESTKQRRYCFQVSQDNQYEGCDKERYLTAMPAYVNVGRIVHQQKRNWQGPFQEAEEGVLGPVGCWLLGLTVECSLGGYATRYSKFVTKNSKNEDKQSESFERFTKKNKVVCLIMCFEHNISAYRVGDKRSYYPDDRVKHVDFDKSGNNNNKS</sequence>
<protein>
    <submittedName>
        <fullName evidence="1">Uncharacterized protein</fullName>
    </submittedName>
</protein>
<dbReference type="AlphaFoldDB" id="A0AAD8GQV0"/>
<name>A0AAD8GQV0_9APIA</name>
<evidence type="ECO:0000313" key="1">
    <source>
        <dbReference type="EMBL" id="KAK1352540.1"/>
    </source>
</evidence>